<dbReference type="Pfam" id="PF08585">
    <property type="entry name" value="RMI1_N_C"/>
    <property type="match status" value="1"/>
</dbReference>
<evidence type="ECO:0000256" key="7">
    <source>
        <dbReference type="SAM" id="MobiDB-lite"/>
    </source>
</evidence>
<evidence type="ECO:0000256" key="4">
    <source>
        <dbReference type="ARBA" id="ARBA00022705"/>
    </source>
</evidence>
<dbReference type="PANTHER" id="PTHR14790">
    <property type="entry name" value="RECQ-MEDIATED GENOME INSTABILITY PROTEIN 1 RMI1"/>
    <property type="match status" value="1"/>
</dbReference>
<accession>A0ABQ8SI73</accession>
<dbReference type="Pfam" id="PF21000">
    <property type="entry name" value="RMI1_N_N"/>
    <property type="match status" value="1"/>
</dbReference>
<dbReference type="InterPro" id="IPR042470">
    <property type="entry name" value="RMI1_N_C_sf"/>
</dbReference>
<evidence type="ECO:0000256" key="2">
    <source>
        <dbReference type="ARBA" id="ARBA00006395"/>
    </source>
</evidence>
<dbReference type="PANTHER" id="PTHR14790:SF15">
    <property type="entry name" value="RECQ-MEDIATED GENOME INSTABILITY PROTEIN 1"/>
    <property type="match status" value="1"/>
</dbReference>
<keyword evidence="5" id="KW-0539">Nucleus</keyword>
<dbReference type="Gene3D" id="1.10.8.1020">
    <property type="entry name" value="RecQ-mediated genome instability protein 1, N-terminal domain"/>
    <property type="match status" value="1"/>
</dbReference>
<evidence type="ECO:0000256" key="1">
    <source>
        <dbReference type="ARBA" id="ARBA00004123"/>
    </source>
</evidence>
<evidence type="ECO:0000256" key="5">
    <source>
        <dbReference type="ARBA" id="ARBA00023242"/>
    </source>
</evidence>
<feature type="region of interest" description="Disordered" evidence="7">
    <location>
        <begin position="452"/>
        <end position="477"/>
    </location>
</feature>
<dbReference type="InterPro" id="IPR049363">
    <property type="entry name" value="RMI1_N"/>
</dbReference>
<sequence length="752" mass="84108">MSNEQVAGMKAYLTNSHLQATPDWVEGCVEFFISEHNGRGFTTADLKDFVFSQWKLADLREMGQGCLPGNLKDIMKTTLPGIYALQVESMLDIGQSAYSQLQQIRKQVDKENVEVGATLPQTWEPRPTRVLKLKLSDGVQYVDGMEYRPIKSLNEILLPGCKVLVTGPVECRRGVLLLQEQNLKVIGGEIGNILVPNAIENVLARRLNVVLNPDPYRTQTNVNVEPETVIQQALSLGRNDSVQLSAQQNSASGSRINGSTAPAIQNRNGSSQMSDRILEEEFLCEEDNMLLGAAMDAELMALEHENQDEFRNNQDIDELEQQYLGELQAMGLDEMEYEAMHQQESPGLQQEKPPENKPENSDVSYLLDDDDDDRLLQISVESLERPVNSNISQNMSTFSRLDSRQTGSLVQTTSVAAGKRNGGITLSRKLSAKCKTQSSNSQSKITSFLNKSTADISESGPSSSNTVHNSNISSDGEGVVKMKTLQMSNFRQRNRDQCEVFTNATNVSSKAVSSNDTCGQIQIVQVNNLKECKVPKKNIDLDKDIASFDGSKHHHIQDSSSSVSECDRVSQPHIPKRNFEFNYTDNSDHNSKQDKQMTRVTNSIPFVYLIQIKSKTFECRRVFTVKAFVMTLLSTLAHGRDGWKLRVELCDGSSNLDVQLSSEVLEKLIGFKTEEMRDLVKQIPSNPSIKEQLKNNYFLLQIQREAQQKLIGLNCLMDIEFLPDSETPCVIKLTDVNEQHFKALHARVNSVS</sequence>
<comment type="caution">
    <text evidence="11">The sequence shown here is derived from an EMBL/GenBank/DDBJ whole genome shotgun (WGS) entry which is preliminary data.</text>
</comment>
<protein>
    <recommendedName>
        <fullName evidence="3">RecQ-mediated genome instability protein 1</fullName>
    </recommendedName>
</protein>
<proteinExistence type="inferred from homology"/>
<feature type="region of interest" description="Disordered" evidence="7">
    <location>
        <begin position="247"/>
        <end position="272"/>
    </location>
</feature>
<reference evidence="11 12" key="1">
    <citation type="journal article" date="2022" name="Allergy">
        <title>Genome assembly and annotation of Periplaneta americana reveal a comprehensive cockroach allergen profile.</title>
        <authorList>
            <person name="Wang L."/>
            <person name="Xiong Q."/>
            <person name="Saelim N."/>
            <person name="Wang L."/>
            <person name="Nong W."/>
            <person name="Wan A.T."/>
            <person name="Shi M."/>
            <person name="Liu X."/>
            <person name="Cao Q."/>
            <person name="Hui J.H.L."/>
            <person name="Sookrung N."/>
            <person name="Leung T.F."/>
            <person name="Tungtrongchitr A."/>
            <person name="Tsui S.K.W."/>
        </authorList>
    </citation>
    <scope>NUCLEOTIDE SEQUENCE [LARGE SCALE GENOMIC DNA]</scope>
    <source>
        <strain evidence="11">PWHHKU_190912</strain>
    </source>
</reference>
<gene>
    <name evidence="11" type="ORF">ANN_15840</name>
</gene>
<evidence type="ECO:0000256" key="3">
    <source>
        <dbReference type="ARBA" id="ARBA00018987"/>
    </source>
</evidence>
<dbReference type="InterPro" id="IPR032199">
    <property type="entry name" value="RMI1_C"/>
</dbReference>
<comment type="function">
    <text evidence="6">Essential component of the RMI complex, a complex that plays an important role in the processing of homologous recombination intermediates to limit DNA crossover formation in cells. Promotes TOP3A binding to double Holliday junctions (DHJ) and hence stimulates TOP3A-mediated dissolution. Required for BLM phosphorylation during mitosis. Within the BLM complex, required for BLM and TOP3A stability.</text>
</comment>
<dbReference type="SMART" id="SM01161">
    <property type="entry name" value="DUF1767"/>
    <property type="match status" value="1"/>
</dbReference>
<dbReference type="Gene3D" id="2.40.50.510">
    <property type="match status" value="1"/>
</dbReference>
<keyword evidence="4" id="KW-0235">DNA replication</keyword>
<dbReference type="Pfam" id="PF16099">
    <property type="entry name" value="RMI1_C"/>
    <property type="match status" value="1"/>
</dbReference>
<evidence type="ECO:0000259" key="10">
    <source>
        <dbReference type="Pfam" id="PF21000"/>
    </source>
</evidence>
<dbReference type="InterPro" id="IPR044881">
    <property type="entry name" value="RMI1_N_N_sf"/>
</dbReference>
<feature type="domain" description="RecQ mediated genome instability protein 1 OB-fold" evidence="8">
    <location>
        <begin position="67"/>
        <end position="192"/>
    </location>
</feature>
<dbReference type="InterPro" id="IPR013894">
    <property type="entry name" value="RMI1_OB"/>
</dbReference>
<evidence type="ECO:0000313" key="12">
    <source>
        <dbReference type="Proteomes" id="UP001148838"/>
    </source>
</evidence>
<dbReference type="Proteomes" id="UP001148838">
    <property type="component" value="Unassembled WGS sequence"/>
</dbReference>
<feature type="compositionally biased region" description="Polar residues" evidence="7">
    <location>
        <begin position="452"/>
        <end position="474"/>
    </location>
</feature>
<comment type="subcellular location">
    <subcellularLocation>
        <location evidence="1">Nucleus</location>
    </subcellularLocation>
</comment>
<feature type="domain" description="RecQ-mediated genome instability protein 1 C-terminal OB-fold" evidence="9">
    <location>
        <begin position="605"/>
        <end position="748"/>
    </location>
</feature>
<feature type="domain" description="RMI1 N-terminal" evidence="10">
    <location>
        <begin position="13"/>
        <end position="61"/>
    </location>
</feature>
<keyword evidence="12" id="KW-1185">Reference proteome</keyword>
<evidence type="ECO:0000259" key="9">
    <source>
        <dbReference type="Pfam" id="PF16099"/>
    </source>
</evidence>
<dbReference type="EMBL" id="JAJSOF020000027">
    <property type="protein sequence ID" value="KAJ4433531.1"/>
    <property type="molecule type" value="Genomic_DNA"/>
</dbReference>
<feature type="region of interest" description="Disordered" evidence="7">
    <location>
        <begin position="339"/>
        <end position="369"/>
    </location>
</feature>
<name>A0ABQ8SI73_PERAM</name>
<evidence type="ECO:0000259" key="8">
    <source>
        <dbReference type="Pfam" id="PF08585"/>
    </source>
</evidence>
<dbReference type="Gene3D" id="2.40.50.770">
    <property type="entry name" value="RecQ-mediated genome instability protein Rmi1, C-terminal domain"/>
    <property type="match status" value="1"/>
</dbReference>
<organism evidence="11 12">
    <name type="scientific">Periplaneta americana</name>
    <name type="common">American cockroach</name>
    <name type="synonym">Blatta americana</name>
    <dbReference type="NCBI Taxonomy" id="6978"/>
    <lineage>
        <taxon>Eukaryota</taxon>
        <taxon>Metazoa</taxon>
        <taxon>Ecdysozoa</taxon>
        <taxon>Arthropoda</taxon>
        <taxon>Hexapoda</taxon>
        <taxon>Insecta</taxon>
        <taxon>Pterygota</taxon>
        <taxon>Neoptera</taxon>
        <taxon>Polyneoptera</taxon>
        <taxon>Dictyoptera</taxon>
        <taxon>Blattodea</taxon>
        <taxon>Blattoidea</taxon>
        <taxon>Blattidae</taxon>
        <taxon>Blattinae</taxon>
        <taxon>Periplaneta</taxon>
    </lineage>
</organism>
<evidence type="ECO:0000313" key="11">
    <source>
        <dbReference type="EMBL" id="KAJ4433531.1"/>
    </source>
</evidence>
<evidence type="ECO:0000256" key="6">
    <source>
        <dbReference type="ARBA" id="ARBA00024977"/>
    </source>
</evidence>
<comment type="similarity">
    <text evidence="2">Belongs to the RMI1 family.</text>
</comment>